<name>A0A8S1A1P4_ARCPL</name>
<evidence type="ECO:0000256" key="1">
    <source>
        <dbReference type="SAM" id="MobiDB-lite"/>
    </source>
</evidence>
<sequence length="71" mass="7732">MLKIVGALDSALMKLTRCEPLGVEEQYCESVKRCEVREQSANEPSPSANSPREVRNGRGATIGVCPENVAR</sequence>
<organism evidence="3 5">
    <name type="scientific">Arctia plantaginis</name>
    <name type="common">Wood tiger moth</name>
    <name type="synonym">Phalaena plantaginis</name>
    <dbReference type="NCBI Taxonomy" id="874455"/>
    <lineage>
        <taxon>Eukaryota</taxon>
        <taxon>Metazoa</taxon>
        <taxon>Ecdysozoa</taxon>
        <taxon>Arthropoda</taxon>
        <taxon>Hexapoda</taxon>
        <taxon>Insecta</taxon>
        <taxon>Pterygota</taxon>
        <taxon>Neoptera</taxon>
        <taxon>Endopterygota</taxon>
        <taxon>Lepidoptera</taxon>
        <taxon>Glossata</taxon>
        <taxon>Ditrysia</taxon>
        <taxon>Noctuoidea</taxon>
        <taxon>Erebidae</taxon>
        <taxon>Arctiinae</taxon>
        <taxon>Arctia</taxon>
    </lineage>
</organism>
<evidence type="ECO:0000313" key="4">
    <source>
        <dbReference type="Proteomes" id="UP000494106"/>
    </source>
</evidence>
<dbReference type="EMBL" id="CADEBC010000487">
    <property type="protein sequence ID" value="CAB3236492.1"/>
    <property type="molecule type" value="Genomic_DNA"/>
</dbReference>
<keyword evidence="4" id="KW-1185">Reference proteome</keyword>
<proteinExistence type="predicted"/>
<evidence type="ECO:0000313" key="2">
    <source>
        <dbReference type="EMBL" id="CAB3236492.1"/>
    </source>
</evidence>
<comment type="caution">
    <text evidence="3">The sequence shown here is derived from an EMBL/GenBank/DDBJ whole genome shotgun (WGS) entry which is preliminary data.</text>
</comment>
<dbReference type="Proteomes" id="UP000494106">
    <property type="component" value="Unassembled WGS sequence"/>
</dbReference>
<dbReference type="Proteomes" id="UP000494256">
    <property type="component" value="Unassembled WGS sequence"/>
</dbReference>
<feature type="region of interest" description="Disordered" evidence="1">
    <location>
        <begin position="37"/>
        <end position="62"/>
    </location>
</feature>
<gene>
    <name evidence="2" type="ORF">APLA_LOCUS6589</name>
    <name evidence="3" type="ORF">APLA_LOCUS9738</name>
</gene>
<feature type="compositionally biased region" description="Low complexity" evidence="1">
    <location>
        <begin position="41"/>
        <end position="51"/>
    </location>
</feature>
<protein>
    <submittedName>
        <fullName evidence="3">Uncharacterized protein</fullName>
    </submittedName>
</protein>
<dbReference type="AlphaFoldDB" id="A0A8S1A1P4"/>
<evidence type="ECO:0000313" key="5">
    <source>
        <dbReference type="Proteomes" id="UP000494256"/>
    </source>
</evidence>
<evidence type="ECO:0000313" key="3">
    <source>
        <dbReference type="EMBL" id="CAB3242033.1"/>
    </source>
</evidence>
<dbReference type="EMBL" id="CADEBD010000312">
    <property type="protein sequence ID" value="CAB3242033.1"/>
    <property type="molecule type" value="Genomic_DNA"/>
</dbReference>
<reference evidence="4 5" key="1">
    <citation type="submission" date="2020-04" db="EMBL/GenBank/DDBJ databases">
        <authorList>
            <person name="Wallbank WR R."/>
            <person name="Pardo Diaz C."/>
            <person name="Kozak K."/>
            <person name="Martin S."/>
            <person name="Jiggins C."/>
            <person name="Moest M."/>
            <person name="Warren A I."/>
            <person name="Byers J.R.P. K."/>
            <person name="Montejo-Kovacevich G."/>
            <person name="Yen C E."/>
        </authorList>
    </citation>
    <scope>NUCLEOTIDE SEQUENCE [LARGE SCALE GENOMIC DNA]</scope>
</reference>
<accession>A0A8S1A1P4</accession>